<name>C0PD81_MAIZE</name>
<sequence length="45" mass="5057">MLHFRSKKICLSVDSGRCSVQILQTSPVAQRSRSTVVSQQCLHQI</sequence>
<reference evidence="1" key="2">
    <citation type="submission" date="2012-06" db="EMBL/GenBank/DDBJ databases">
        <authorList>
            <person name="Yu Y."/>
            <person name="Currie J."/>
            <person name="Lomeli R."/>
            <person name="Angelova A."/>
            <person name="Collura K."/>
            <person name="Wissotski M."/>
            <person name="Campos D."/>
            <person name="Kudrna D."/>
            <person name="Golser W."/>
            <person name="Ashely E."/>
            <person name="Descour A."/>
            <person name="Fernandes J."/>
            <person name="Soderlund C."/>
            <person name="Walbot V."/>
        </authorList>
    </citation>
    <scope>NUCLEOTIDE SEQUENCE</scope>
    <source>
        <strain evidence="1">B73</strain>
    </source>
</reference>
<protein>
    <submittedName>
        <fullName evidence="1">Uncharacterized protein</fullName>
    </submittedName>
</protein>
<accession>C0PD81</accession>
<reference evidence="1" key="1">
    <citation type="journal article" date="2009" name="PLoS Genet.">
        <title>Sequencing, mapping, and analysis of 27,455 maize full-length cDNAs.</title>
        <authorList>
            <person name="Soderlund C."/>
            <person name="Descour A."/>
            <person name="Kudrna D."/>
            <person name="Bomhoff M."/>
            <person name="Boyd L."/>
            <person name="Currie J."/>
            <person name="Angelova A."/>
            <person name="Collura K."/>
            <person name="Wissotski M."/>
            <person name="Ashley E."/>
            <person name="Morrow D."/>
            <person name="Fernandes J."/>
            <person name="Walbot V."/>
            <person name="Yu Y."/>
        </authorList>
    </citation>
    <scope>NUCLEOTIDE SEQUENCE</scope>
    <source>
        <strain evidence="1">B73</strain>
    </source>
</reference>
<organism evidence="1">
    <name type="scientific">Zea mays</name>
    <name type="common">Maize</name>
    <dbReference type="NCBI Taxonomy" id="4577"/>
    <lineage>
        <taxon>Eukaryota</taxon>
        <taxon>Viridiplantae</taxon>
        <taxon>Streptophyta</taxon>
        <taxon>Embryophyta</taxon>
        <taxon>Tracheophyta</taxon>
        <taxon>Spermatophyta</taxon>
        <taxon>Magnoliopsida</taxon>
        <taxon>Liliopsida</taxon>
        <taxon>Poales</taxon>
        <taxon>Poaceae</taxon>
        <taxon>PACMAD clade</taxon>
        <taxon>Panicoideae</taxon>
        <taxon>Andropogonodae</taxon>
        <taxon>Andropogoneae</taxon>
        <taxon>Tripsacinae</taxon>
        <taxon>Zea</taxon>
    </lineage>
</organism>
<evidence type="ECO:0000313" key="1">
    <source>
        <dbReference type="EMBL" id="ACN32126.1"/>
    </source>
</evidence>
<proteinExistence type="evidence at transcript level"/>
<dbReference type="EMBL" id="BT066250">
    <property type="protein sequence ID" value="ACN32126.1"/>
    <property type="molecule type" value="mRNA"/>
</dbReference>
<dbReference type="AlphaFoldDB" id="C0PD81"/>